<accession>A0AAP0IYT1</accession>
<feature type="compositionally biased region" description="Basic and acidic residues" evidence="1">
    <location>
        <begin position="236"/>
        <end position="257"/>
    </location>
</feature>
<gene>
    <name evidence="2" type="ORF">Sjap_013926</name>
</gene>
<dbReference type="PANTHER" id="PTHR33448:SF10">
    <property type="entry name" value="PROTAMINE P1 FAMILY PROTEIN"/>
    <property type="match status" value="1"/>
</dbReference>
<feature type="compositionally biased region" description="Low complexity" evidence="1">
    <location>
        <begin position="51"/>
        <end position="63"/>
    </location>
</feature>
<dbReference type="Proteomes" id="UP001417504">
    <property type="component" value="Unassembled WGS sequence"/>
</dbReference>
<dbReference type="EMBL" id="JBBNAE010000005">
    <property type="protein sequence ID" value="KAK9124324.1"/>
    <property type="molecule type" value="Genomic_DNA"/>
</dbReference>
<dbReference type="AlphaFoldDB" id="A0AAP0IYT1"/>
<sequence>MKLISKPISSPNRLDKFPTPLMLRFLRNNGGSRSRGRSRSSPIFIRRRNEASSTSEGPEPSSPKVTCMGQVRVSRSKIKSKTEQKRRPCFWLRRALFCDFSGFLKPSKRPRTPKLVWKRLVAFCQMGFGGGVQKVEKSSKSSETEQKTEGFISDSTEEEKQRNDEAQTYAPNSPPKNALFLMRCKSAPSRPSSLAYRFWGSPKTEQFESDPETQEEEEEEEEEQQQQQQQLQEPNCSRRDGEGEEEKSKSDRERENRGVVSVEVGRAVMVLPRCKSEPARIATERMMDLTESWRLSRFEIPTTATRFFD</sequence>
<feature type="compositionally biased region" description="Basic and acidic residues" evidence="1">
    <location>
        <begin position="134"/>
        <end position="148"/>
    </location>
</feature>
<protein>
    <submittedName>
        <fullName evidence="2">Uncharacterized protein</fullName>
    </submittedName>
</protein>
<dbReference type="PANTHER" id="PTHR33448">
    <property type="entry name" value="CHLOROPLAST PROTEIN HCF243-RELATED"/>
    <property type="match status" value="1"/>
</dbReference>
<feature type="region of interest" description="Disordered" evidence="1">
    <location>
        <begin position="133"/>
        <end position="177"/>
    </location>
</feature>
<feature type="region of interest" description="Disordered" evidence="1">
    <location>
        <begin position="26"/>
        <end position="80"/>
    </location>
</feature>
<name>A0AAP0IYT1_9MAGN</name>
<keyword evidence="3" id="KW-1185">Reference proteome</keyword>
<feature type="compositionally biased region" description="Acidic residues" evidence="1">
    <location>
        <begin position="207"/>
        <end position="224"/>
    </location>
</feature>
<comment type="caution">
    <text evidence="2">The sequence shown here is derived from an EMBL/GenBank/DDBJ whole genome shotgun (WGS) entry which is preliminary data.</text>
</comment>
<reference evidence="2 3" key="1">
    <citation type="submission" date="2024-01" db="EMBL/GenBank/DDBJ databases">
        <title>Genome assemblies of Stephania.</title>
        <authorList>
            <person name="Yang L."/>
        </authorList>
    </citation>
    <scope>NUCLEOTIDE SEQUENCE [LARGE SCALE GENOMIC DNA]</scope>
    <source>
        <strain evidence="2">QJT</strain>
        <tissue evidence="2">Leaf</tissue>
    </source>
</reference>
<evidence type="ECO:0000313" key="3">
    <source>
        <dbReference type="Proteomes" id="UP001417504"/>
    </source>
</evidence>
<organism evidence="2 3">
    <name type="scientific">Stephania japonica</name>
    <dbReference type="NCBI Taxonomy" id="461633"/>
    <lineage>
        <taxon>Eukaryota</taxon>
        <taxon>Viridiplantae</taxon>
        <taxon>Streptophyta</taxon>
        <taxon>Embryophyta</taxon>
        <taxon>Tracheophyta</taxon>
        <taxon>Spermatophyta</taxon>
        <taxon>Magnoliopsida</taxon>
        <taxon>Ranunculales</taxon>
        <taxon>Menispermaceae</taxon>
        <taxon>Menispermoideae</taxon>
        <taxon>Cissampelideae</taxon>
        <taxon>Stephania</taxon>
    </lineage>
</organism>
<proteinExistence type="predicted"/>
<evidence type="ECO:0000313" key="2">
    <source>
        <dbReference type="EMBL" id="KAK9124324.1"/>
    </source>
</evidence>
<evidence type="ECO:0000256" key="1">
    <source>
        <dbReference type="SAM" id="MobiDB-lite"/>
    </source>
</evidence>
<feature type="region of interest" description="Disordered" evidence="1">
    <location>
        <begin position="195"/>
        <end position="262"/>
    </location>
</feature>